<organism evidence="3 4">
    <name type="scientific">Rhodocyclus gracilis</name>
    <dbReference type="NCBI Taxonomy" id="2929842"/>
    <lineage>
        <taxon>Bacteria</taxon>
        <taxon>Pseudomonadati</taxon>
        <taxon>Pseudomonadota</taxon>
        <taxon>Betaproteobacteria</taxon>
        <taxon>Rhodocyclales</taxon>
        <taxon>Rhodocyclaceae</taxon>
        <taxon>Rhodocyclus</taxon>
    </lineage>
</organism>
<dbReference type="InterPro" id="IPR018648">
    <property type="entry name" value="DUF2076"/>
</dbReference>
<dbReference type="RefSeq" id="WP_167680795.1">
    <property type="nucleotide sequence ID" value="NZ_JAATWB010000001.1"/>
</dbReference>
<evidence type="ECO:0000313" key="4">
    <source>
        <dbReference type="Proteomes" id="UP000720344"/>
    </source>
</evidence>
<feature type="coiled-coil region" evidence="1">
    <location>
        <begin position="50"/>
        <end position="84"/>
    </location>
</feature>
<comment type="caution">
    <text evidence="3">The sequence shown here is derived from an EMBL/GenBank/DDBJ whole genome shotgun (WGS) entry which is preliminary data.</text>
</comment>
<reference evidence="4" key="1">
    <citation type="submission" date="2020-03" db="EMBL/GenBank/DDBJ databases">
        <title>Whole-genome sequence of the purple nonsulfur bacterium Rhodocyclus tenuis DSM112.</title>
        <authorList>
            <person name="Kyndt J.A."/>
            <person name="Meyer T.E."/>
        </authorList>
    </citation>
    <scope>NUCLEOTIDE SEQUENCE [LARGE SCALE GENOMIC DNA]</scope>
    <source>
        <strain evidence="4">DSM 112</strain>
    </source>
</reference>
<protein>
    <submittedName>
        <fullName evidence="3">DUF2076 family protein</fullName>
    </submittedName>
</protein>
<keyword evidence="1" id="KW-0175">Coiled coil</keyword>
<evidence type="ECO:0000256" key="2">
    <source>
        <dbReference type="SAM" id="MobiDB-lite"/>
    </source>
</evidence>
<sequence length="221" mass="22452">MNAQEHEQLSRFLQQLTQAQAGAKDTEAAALIREACARQPDAAYLLVQRAFLLEQAVQAAQAENQRLQRELASANERLESGRAASGAGSSFLSGNAWGRAAAPAPAVAAAPAHAAAAPAAPAATAASSWGSGVLGSVATTAAGVVAGSFLFQGIEHLMGGHNAGSGFFGSGNSAALPGPSTENVVVNNYYGDDAIARAESEDRSTSDFAADDLGDDYFDTV</sequence>
<evidence type="ECO:0000313" key="3">
    <source>
        <dbReference type="EMBL" id="NJA88204.1"/>
    </source>
</evidence>
<gene>
    <name evidence="3" type="ORF">HCX48_03075</name>
</gene>
<keyword evidence="4" id="KW-1185">Reference proteome</keyword>
<name>A0ABX0WI39_9RHOO</name>
<accession>A0ABX0WI39</accession>
<evidence type="ECO:0000256" key="1">
    <source>
        <dbReference type="SAM" id="Coils"/>
    </source>
</evidence>
<dbReference type="Pfam" id="PF09849">
    <property type="entry name" value="DUF2076"/>
    <property type="match status" value="1"/>
</dbReference>
<dbReference type="EMBL" id="JAATWB010000001">
    <property type="protein sequence ID" value="NJA88204.1"/>
    <property type="molecule type" value="Genomic_DNA"/>
</dbReference>
<dbReference type="Proteomes" id="UP000720344">
    <property type="component" value="Unassembled WGS sequence"/>
</dbReference>
<feature type="region of interest" description="Disordered" evidence="2">
    <location>
        <begin position="200"/>
        <end position="221"/>
    </location>
</feature>
<feature type="compositionally biased region" description="Acidic residues" evidence="2">
    <location>
        <begin position="209"/>
        <end position="221"/>
    </location>
</feature>
<proteinExistence type="predicted"/>